<dbReference type="STRING" id="546874.SAMN04488544_3557"/>
<feature type="domain" description="SIS" evidence="6">
    <location>
        <begin position="143"/>
        <end position="283"/>
    </location>
</feature>
<evidence type="ECO:0000313" key="8">
    <source>
        <dbReference type="Proteomes" id="UP000198825"/>
    </source>
</evidence>
<dbReference type="Pfam" id="PF01380">
    <property type="entry name" value="SIS"/>
    <property type="match status" value="1"/>
</dbReference>
<dbReference type="Pfam" id="PF01418">
    <property type="entry name" value="HTH_6"/>
    <property type="match status" value="1"/>
</dbReference>
<keyword evidence="8" id="KW-1185">Reference proteome</keyword>
<dbReference type="Gene3D" id="1.10.10.10">
    <property type="entry name" value="Winged helix-like DNA-binding domain superfamily/Winged helix DNA-binding domain"/>
    <property type="match status" value="1"/>
</dbReference>
<keyword evidence="3" id="KW-0804">Transcription</keyword>
<dbReference type="SUPFAM" id="SSF46689">
    <property type="entry name" value="Homeodomain-like"/>
    <property type="match status" value="1"/>
</dbReference>
<dbReference type="InterPro" id="IPR000281">
    <property type="entry name" value="HTH_RpiR"/>
</dbReference>
<dbReference type="SUPFAM" id="SSF53697">
    <property type="entry name" value="SIS domain"/>
    <property type="match status" value="1"/>
</dbReference>
<evidence type="ECO:0000256" key="1">
    <source>
        <dbReference type="ARBA" id="ARBA00023015"/>
    </source>
</evidence>
<feature type="domain" description="HTH rpiR-type" evidence="5">
    <location>
        <begin position="17"/>
        <end position="93"/>
    </location>
</feature>
<keyword evidence="1" id="KW-0805">Transcription regulation</keyword>
<dbReference type="GO" id="GO:1901135">
    <property type="term" value="P:carbohydrate derivative metabolic process"/>
    <property type="evidence" value="ECO:0007669"/>
    <property type="project" value="InterPro"/>
</dbReference>
<dbReference type="GO" id="GO:0097367">
    <property type="term" value="F:carbohydrate derivative binding"/>
    <property type="evidence" value="ECO:0007669"/>
    <property type="project" value="InterPro"/>
</dbReference>
<dbReference type="PANTHER" id="PTHR30514:SF1">
    <property type="entry name" value="HTH-TYPE TRANSCRIPTIONAL REGULATOR HEXR-RELATED"/>
    <property type="match status" value="1"/>
</dbReference>
<evidence type="ECO:0000256" key="4">
    <source>
        <dbReference type="SAM" id="MobiDB-lite"/>
    </source>
</evidence>
<dbReference type="GO" id="GO:0003700">
    <property type="term" value="F:DNA-binding transcription factor activity"/>
    <property type="evidence" value="ECO:0007669"/>
    <property type="project" value="InterPro"/>
</dbReference>
<dbReference type="CDD" id="cd05013">
    <property type="entry name" value="SIS_RpiR"/>
    <property type="match status" value="1"/>
</dbReference>
<dbReference type="Gene3D" id="3.40.50.10490">
    <property type="entry name" value="Glucose-6-phosphate isomerase like protein, domain 1"/>
    <property type="match status" value="1"/>
</dbReference>
<gene>
    <name evidence="7" type="ORF">SAMN04488544_3557</name>
</gene>
<feature type="region of interest" description="Disordered" evidence="4">
    <location>
        <begin position="293"/>
        <end position="318"/>
    </location>
</feature>
<proteinExistence type="predicted"/>
<reference evidence="8" key="1">
    <citation type="submission" date="2016-10" db="EMBL/GenBank/DDBJ databases">
        <authorList>
            <person name="Varghese N."/>
            <person name="Submissions S."/>
        </authorList>
    </citation>
    <scope>NUCLEOTIDE SEQUENCE [LARGE SCALE GENOMIC DNA]</scope>
    <source>
        <strain evidence="8">DSM 21743</strain>
    </source>
</reference>
<dbReference type="EMBL" id="LT629799">
    <property type="protein sequence ID" value="SDV01929.1"/>
    <property type="molecule type" value="Genomic_DNA"/>
</dbReference>
<dbReference type="GO" id="GO:0003677">
    <property type="term" value="F:DNA binding"/>
    <property type="evidence" value="ECO:0007669"/>
    <property type="project" value="UniProtKB-KW"/>
</dbReference>
<sequence>MLILTSERAAQTREQAPAVADRIRALQPDMPAALARVADYLLTQPQAPLTLSIGELAEQAGTSAASVTRFCRMIGYAGYVELRVGIATDVGRSTARESWANEIGREVSPDDTPELLLARLIGSHTRSLREATSAIDLAVMSEVSQRIGRSRLVDIYGVGGSAMLGQELQGRLYRIGVPAFTWSDVHLGLVSAAIQGPDTVAIGISTTGRTEETIEMLAEADRAGAFTVAITNNPGSPLDELAQASIVTSVYEQALQPDDLSAKHGQLLVLDLLYLLVAQEDFDRSSDKLAASALAVASHRRPRRTRSTPEPHPGSSTP</sequence>
<accession>A0A1H2N8W9</accession>
<protein>
    <submittedName>
        <fullName evidence="7">DNA-binding transcriptional regulator, MurR/RpiR family, contains HTH and SIS domains</fullName>
    </submittedName>
</protein>
<evidence type="ECO:0000256" key="2">
    <source>
        <dbReference type="ARBA" id="ARBA00023125"/>
    </source>
</evidence>
<dbReference type="InterPro" id="IPR047640">
    <property type="entry name" value="RpiR-like"/>
</dbReference>
<dbReference type="PROSITE" id="PS51464">
    <property type="entry name" value="SIS"/>
    <property type="match status" value="1"/>
</dbReference>
<dbReference type="InterPro" id="IPR046348">
    <property type="entry name" value="SIS_dom_sf"/>
</dbReference>
<dbReference type="PROSITE" id="PS51071">
    <property type="entry name" value="HTH_RPIR"/>
    <property type="match status" value="1"/>
</dbReference>
<keyword evidence="2 7" id="KW-0238">DNA-binding</keyword>
<dbReference type="InterPro" id="IPR009057">
    <property type="entry name" value="Homeodomain-like_sf"/>
</dbReference>
<organism evidence="7 8">
    <name type="scientific">Microlunatus sagamiharensis</name>
    <dbReference type="NCBI Taxonomy" id="546874"/>
    <lineage>
        <taxon>Bacteria</taxon>
        <taxon>Bacillati</taxon>
        <taxon>Actinomycetota</taxon>
        <taxon>Actinomycetes</taxon>
        <taxon>Propionibacteriales</taxon>
        <taxon>Propionibacteriaceae</taxon>
        <taxon>Microlunatus</taxon>
    </lineage>
</organism>
<evidence type="ECO:0000313" key="7">
    <source>
        <dbReference type="EMBL" id="SDV01929.1"/>
    </source>
</evidence>
<evidence type="ECO:0000259" key="5">
    <source>
        <dbReference type="PROSITE" id="PS51071"/>
    </source>
</evidence>
<evidence type="ECO:0000256" key="3">
    <source>
        <dbReference type="ARBA" id="ARBA00023163"/>
    </source>
</evidence>
<evidence type="ECO:0000259" key="6">
    <source>
        <dbReference type="PROSITE" id="PS51464"/>
    </source>
</evidence>
<dbReference type="Proteomes" id="UP000198825">
    <property type="component" value="Chromosome I"/>
</dbReference>
<dbReference type="AlphaFoldDB" id="A0A1H2N8W9"/>
<dbReference type="InterPro" id="IPR001347">
    <property type="entry name" value="SIS_dom"/>
</dbReference>
<dbReference type="PANTHER" id="PTHR30514">
    <property type="entry name" value="GLUCOKINASE"/>
    <property type="match status" value="1"/>
</dbReference>
<name>A0A1H2N8W9_9ACTN</name>
<dbReference type="InterPro" id="IPR036388">
    <property type="entry name" value="WH-like_DNA-bd_sf"/>
</dbReference>
<dbReference type="InterPro" id="IPR035472">
    <property type="entry name" value="RpiR-like_SIS"/>
</dbReference>